<proteinExistence type="predicted"/>
<feature type="compositionally biased region" description="Basic and acidic residues" evidence="1">
    <location>
        <begin position="201"/>
        <end position="216"/>
    </location>
</feature>
<dbReference type="EMBL" id="JADYXP020000020">
    <property type="protein sequence ID" value="KAL0104030.1"/>
    <property type="molecule type" value="Genomic_DNA"/>
</dbReference>
<protein>
    <submittedName>
        <fullName evidence="3">Uncharacterized protein</fullName>
    </submittedName>
</protein>
<name>A0AAW2EM86_9HYME</name>
<organism evidence="3 4">
    <name type="scientific">Cardiocondyla obscurior</name>
    <dbReference type="NCBI Taxonomy" id="286306"/>
    <lineage>
        <taxon>Eukaryota</taxon>
        <taxon>Metazoa</taxon>
        <taxon>Ecdysozoa</taxon>
        <taxon>Arthropoda</taxon>
        <taxon>Hexapoda</taxon>
        <taxon>Insecta</taxon>
        <taxon>Pterygota</taxon>
        <taxon>Neoptera</taxon>
        <taxon>Endopterygota</taxon>
        <taxon>Hymenoptera</taxon>
        <taxon>Apocrita</taxon>
        <taxon>Aculeata</taxon>
        <taxon>Formicoidea</taxon>
        <taxon>Formicidae</taxon>
        <taxon>Myrmicinae</taxon>
        <taxon>Cardiocondyla</taxon>
    </lineage>
</organism>
<feature type="compositionally biased region" description="Low complexity" evidence="1">
    <location>
        <begin position="217"/>
        <end position="232"/>
    </location>
</feature>
<comment type="caution">
    <text evidence="3">The sequence shown here is derived from an EMBL/GenBank/DDBJ whole genome shotgun (WGS) entry which is preliminary data.</text>
</comment>
<evidence type="ECO:0000256" key="1">
    <source>
        <dbReference type="SAM" id="MobiDB-lite"/>
    </source>
</evidence>
<feature type="signal peptide" evidence="2">
    <location>
        <begin position="1"/>
        <end position="22"/>
    </location>
</feature>
<reference evidence="3 4" key="1">
    <citation type="submission" date="2023-03" db="EMBL/GenBank/DDBJ databases">
        <title>High recombination rates correlate with genetic variation in Cardiocondyla obscurior ants.</title>
        <authorList>
            <person name="Errbii M."/>
        </authorList>
    </citation>
    <scope>NUCLEOTIDE SEQUENCE [LARGE SCALE GENOMIC DNA]</scope>
    <source>
        <strain evidence="3">Alpha-2009</strain>
        <tissue evidence="3">Whole body</tissue>
    </source>
</reference>
<dbReference type="AlphaFoldDB" id="A0AAW2EM86"/>
<feature type="region of interest" description="Disordered" evidence="1">
    <location>
        <begin position="132"/>
        <end position="235"/>
    </location>
</feature>
<feature type="region of interest" description="Disordered" evidence="1">
    <location>
        <begin position="289"/>
        <end position="310"/>
    </location>
</feature>
<evidence type="ECO:0000256" key="2">
    <source>
        <dbReference type="SAM" id="SignalP"/>
    </source>
</evidence>
<gene>
    <name evidence="3" type="ORF">PUN28_017014</name>
</gene>
<keyword evidence="2" id="KW-0732">Signal</keyword>
<accession>A0AAW2EM86</accession>
<feature type="chain" id="PRO_5044025190" evidence="2">
    <location>
        <begin position="23"/>
        <end position="455"/>
    </location>
</feature>
<keyword evidence="4" id="KW-1185">Reference proteome</keyword>
<feature type="compositionally biased region" description="Polar residues" evidence="1">
    <location>
        <begin position="149"/>
        <end position="159"/>
    </location>
</feature>
<sequence length="455" mass="51355">MSAAIPILFALLLSLISAPAESGQEMDPILLVRQTLRHWWKTYKENSYEVTLGYCWADYLHKLSIGLPDLSYQPLVAARNHPDMLFEMVRSLESLFPNITADAMSSLGVTREGKHPRARRAIISKSISNSDKHGGVVFPSKTIREQPRGTMNETEQVPSNGRARRQQTLPIYRQRESPSRWHTTWRKRNVKADDALPNTRAPREDRGIKGDPEGRRGLSNNGGSSSSLQLRQANAGDPRTNAVKLMGFEQNSSPDSLLLFHGAVAGRPSLESRGSGKEAVERTAFSQFKAVSRRKRHAQQPKENLKNDGNVFTIHPVFSPQYNPSPQQTSYKSSEFYPLTAQKSNQGNATPTSSVPLSPNTKPVFDDLKDLADQPIDLVKSIIFQPRKNQLPLQQQSSIVSVISSFIITAVRTVAMYIQAVRNVIYRLYKNQAFRCTKDYLWFKLIQWLETYQMD</sequence>
<evidence type="ECO:0000313" key="3">
    <source>
        <dbReference type="EMBL" id="KAL0104030.1"/>
    </source>
</evidence>
<evidence type="ECO:0000313" key="4">
    <source>
        <dbReference type="Proteomes" id="UP001430953"/>
    </source>
</evidence>
<dbReference type="Proteomes" id="UP001430953">
    <property type="component" value="Unassembled WGS sequence"/>
</dbReference>